<comment type="caution">
    <text evidence="1">The sequence shown here is derived from an EMBL/GenBank/DDBJ whole genome shotgun (WGS) entry which is preliminary data.</text>
</comment>
<dbReference type="RefSeq" id="WP_079071899.1">
    <property type="nucleotide sequence ID" value="NZ_JBFACD010000033.1"/>
</dbReference>
<accession>A0A101NTV2</accession>
<protein>
    <submittedName>
        <fullName evidence="1">Uncharacterized protein</fullName>
    </submittedName>
</protein>
<reference evidence="1 2" key="1">
    <citation type="submission" date="2015-10" db="EMBL/GenBank/DDBJ databases">
        <title>Draft genome sequence of Streptomyces yokosukanensis DSM 40224, type strain for the species Streptomyces yokosukanensis.</title>
        <authorList>
            <person name="Ruckert C."/>
            <person name="Winkler A."/>
            <person name="Kalinowski J."/>
            <person name="Kampfer P."/>
            <person name="Glaeser S."/>
        </authorList>
    </citation>
    <scope>NUCLEOTIDE SEQUENCE [LARGE SCALE GENOMIC DNA]</scope>
    <source>
        <strain evidence="1 2">DSM 40224</strain>
    </source>
</reference>
<name>A0A101NTV2_9ACTN</name>
<proteinExistence type="predicted"/>
<dbReference type="EMBL" id="LMWN01000069">
    <property type="protein sequence ID" value="KUM99072.1"/>
    <property type="molecule type" value="Genomic_DNA"/>
</dbReference>
<evidence type="ECO:0000313" key="1">
    <source>
        <dbReference type="EMBL" id="KUM99072.1"/>
    </source>
</evidence>
<dbReference type="Proteomes" id="UP000053127">
    <property type="component" value="Unassembled WGS sequence"/>
</dbReference>
<keyword evidence="2" id="KW-1185">Reference proteome</keyword>
<sequence>MAGDGVIPLVHLDSIDEVRAVHKMLFDRKFDGQEDVYFGSPFVASVQHKLLDAGCGGAGQELGRLA</sequence>
<evidence type="ECO:0000313" key="2">
    <source>
        <dbReference type="Proteomes" id="UP000053127"/>
    </source>
</evidence>
<organism evidence="1 2">
    <name type="scientific">Streptomyces yokosukanensis</name>
    <dbReference type="NCBI Taxonomy" id="67386"/>
    <lineage>
        <taxon>Bacteria</taxon>
        <taxon>Bacillati</taxon>
        <taxon>Actinomycetota</taxon>
        <taxon>Actinomycetes</taxon>
        <taxon>Kitasatosporales</taxon>
        <taxon>Streptomycetaceae</taxon>
        <taxon>Streptomyces</taxon>
    </lineage>
</organism>
<dbReference type="AlphaFoldDB" id="A0A101NTV2"/>
<gene>
    <name evidence="1" type="ORF">AQI95_40920</name>
</gene>